<evidence type="ECO:0000313" key="2">
    <source>
        <dbReference type="EMBL" id="KLJ13501.1"/>
    </source>
</evidence>
<dbReference type="EMBL" id="LDEV01000304">
    <property type="protein sequence ID" value="KLJ13501.1"/>
    <property type="molecule type" value="Genomic_DNA"/>
</dbReference>
<protein>
    <submittedName>
        <fullName evidence="2">Uncharacterized protein</fullName>
    </submittedName>
</protein>
<name>A0A0H1BWQ2_9EURO</name>
<dbReference type="AlphaFoldDB" id="A0A0H1BWQ2"/>
<comment type="caution">
    <text evidence="2">The sequence shown here is derived from an EMBL/GenBank/DDBJ whole genome shotgun (WGS) entry which is preliminary data.</text>
</comment>
<gene>
    <name evidence="2" type="ORF">EMPG_11562</name>
</gene>
<reference evidence="3" key="1">
    <citation type="journal article" date="2015" name="PLoS Genet.">
        <title>The dynamic genome and transcriptome of the human fungal pathogen Blastomyces and close relative Emmonsia.</title>
        <authorList>
            <person name="Munoz J.F."/>
            <person name="Gauthier G.M."/>
            <person name="Desjardins C.A."/>
            <person name="Gallo J.E."/>
            <person name="Holder J."/>
            <person name="Sullivan T.D."/>
            <person name="Marty A.J."/>
            <person name="Carmen J.C."/>
            <person name="Chen Z."/>
            <person name="Ding L."/>
            <person name="Gujja S."/>
            <person name="Magrini V."/>
            <person name="Misas E."/>
            <person name="Mitreva M."/>
            <person name="Priest M."/>
            <person name="Saif S."/>
            <person name="Whiston E.A."/>
            <person name="Young S."/>
            <person name="Zeng Q."/>
            <person name="Goldman W.E."/>
            <person name="Mardis E.R."/>
            <person name="Taylor J.W."/>
            <person name="McEwen J.G."/>
            <person name="Clay O.K."/>
            <person name="Klein B.S."/>
            <person name="Cuomo C.A."/>
        </authorList>
    </citation>
    <scope>NUCLEOTIDE SEQUENCE [LARGE SCALE GENOMIC DNA]</scope>
    <source>
        <strain evidence="3">UAMH 139</strain>
    </source>
</reference>
<accession>A0A0H1BWQ2</accession>
<dbReference type="Proteomes" id="UP000053573">
    <property type="component" value="Unassembled WGS sequence"/>
</dbReference>
<evidence type="ECO:0000313" key="3">
    <source>
        <dbReference type="Proteomes" id="UP000053573"/>
    </source>
</evidence>
<sequence length="74" mass="8370">MGHDVLAQYSCGHPGILNVHTWVVPTLGGKPLMVEGPCPNCVVEALAYTKVREERERRNKEAEEAEEYKRYKQG</sequence>
<evidence type="ECO:0000256" key="1">
    <source>
        <dbReference type="SAM" id="MobiDB-lite"/>
    </source>
</evidence>
<proteinExistence type="predicted"/>
<keyword evidence="3" id="KW-1185">Reference proteome</keyword>
<feature type="region of interest" description="Disordered" evidence="1">
    <location>
        <begin position="53"/>
        <end position="74"/>
    </location>
</feature>
<organism evidence="2 3">
    <name type="scientific">Blastomyces silverae</name>
    <dbReference type="NCBI Taxonomy" id="2060906"/>
    <lineage>
        <taxon>Eukaryota</taxon>
        <taxon>Fungi</taxon>
        <taxon>Dikarya</taxon>
        <taxon>Ascomycota</taxon>
        <taxon>Pezizomycotina</taxon>
        <taxon>Eurotiomycetes</taxon>
        <taxon>Eurotiomycetidae</taxon>
        <taxon>Onygenales</taxon>
        <taxon>Ajellomycetaceae</taxon>
        <taxon>Blastomyces</taxon>
    </lineage>
</organism>